<gene>
    <name evidence="3" type="ORF">UT23_C0010G0029</name>
</gene>
<sequence>MSIRFKYLFFFLLLITALVWITVITYSNQNLKLIACDVGQGDAILAIYGKTQILIDGGPNNRVLDCLSRYMPFWDRNVEMVVLTHPQTDHYMGLIEVFNKYEVEVFLANALDSSSQSYQVLKERVGSKGVKVVNPRSGMKVRVGLIHLDILHPSMQYILSETVRAGESKDSFNGVLGAFTSSRDPNEFSVVVILSYKNFDALMTGDIGPKEIDQIISTGKMRDIDYLKVPHHGSKNGLTEELLEVSKSEVAVISSGKNNSYGHPHEETLKILKDKDIRILRTDEIGDIIIETDGQKTLMRK</sequence>
<dbReference type="PANTHER" id="PTHR30619:SF1">
    <property type="entry name" value="RECOMBINATION PROTEIN 2"/>
    <property type="match status" value="1"/>
</dbReference>
<protein>
    <submittedName>
        <fullName evidence="3">Internalization-related competence protein ComEC/Rec2 protein</fullName>
    </submittedName>
</protein>
<dbReference type="CDD" id="cd07731">
    <property type="entry name" value="ComA-like_MBL-fold"/>
    <property type="match status" value="1"/>
</dbReference>
<dbReference type="Proteomes" id="UP000034325">
    <property type="component" value="Unassembled WGS sequence"/>
</dbReference>
<feature type="domain" description="Metallo-beta-lactamase" evidence="2">
    <location>
        <begin position="40"/>
        <end position="257"/>
    </location>
</feature>
<accession>A0A0G0M0F7</accession>
<organism evidence="3 4">
    <name type="scientific">Candidatus Woesebacteria bacterium GW2011_GWA1_39_12</name>
    <dbReference type="NCBI Taxonomy" id="1618549"/>
    <lineage>
        <taxon>Bacteria</taxon>
        <taxon>Candidatus Woeseibacteriota</taxon>
    </lineage>
</organism>
<dbReference type="InterPro" id="IPR001279">
    <property type="entry name" value="Metallo-B-lactamas"/>
</dbReference>
<comment type="caution">
    <text evidence="3">The sequence shown here is derived from an EMBL/GenBank/DDBJ whole genome shotgun (WGS) entry which is preliminary data.</text>
</comment>
<keyword evidence="1" id="KW-0812">Transmembrane</keyword>
<dbReference type="SMART" id="SM00849">
    <property type="entry name" value="Lactamase_B"/>
    <property type="match status" value="1"/>
</dbReference>
<keyword evidence="1" id="KW-0472">Membrane</keyword>
<dbReference type="InterPro" id="IPR035681">
    <property type="entry name" value="ComA-like_MBL"/>
</dbReference>
<evidence type="ECO:0000313" key="3">
    <source>
        <dbReference type="EMBL" id="KKQ97633.1"/>
    </source>
</evidence>
<evidence type="ECO:0000313" key="4">
    <source>
        <dbReference type="Proteomes" id="UP000034325"/>
    </source>
</evidence>
<keyword evidence="1" id="KW-1133">Transmembrane helix</keyword>
<dbReference type="AlphaFoldDB" id="A0A0G0M0F7"/>
<dbReference type="InterPro" id="IPR052159">
    <property type="entry name" value="Competence_DNA_uptake"/>
</dbReference>
<dbReference type="EMBL" id="LBWA01000010">
    <property type="protein sequence ID" value="KKQ97633.1"/>
    <property type="molecule type" value="Genomic_DNA"/>
</dbReference>
<dbReference type="PANTHER" id="PTHR30619">
    <property type="entry name" value="DNA INTERNALIZATION/COMPETENCE PROTEIN COMEC/REC2"/>
    <property type="match status" value="1"/>
</dbReference>
<dbReference type="Pfam" id="PF00753">
    <property type="entry name" value="Lactamase_B"/>
    <property type="match status" value="1"/>
</dbReference>
<dbReference type="Gene3D" id="3.60.15.10">
    <property type="entry name" value="Ribonuclease Z/Hydroxyacylglutathione hydrolase-like"/>
    <property type="match status" value="1"/>
</dbReference>
<evidence type="ECO:0000259" key="2">
    <source>
        <dbReference type="SMART" id="SM00849"/>
    </source>
</evidence>
<reference evidence="3 4" key="1">
    <citation type="journal article" date="2015" name="Nature">
        <title>rRNA introns, odd ribosomes, and small enigmatic genomes across a large radiation of phyla.</title>
        <authorList>
            <person name="Brown C.T."/>
            <person name="Hug L.A."/>
            <person name="Thomas B.C."/>
            <person name="Sharon I."/>
            <person name="Castelle C.J."/>
            <person name="Singh A."/>
            <person name="Wilkins M.J."/>
            <person name="Williams K.H."/>
            <person name="Banfield J.F."/>
        </authorList>
    </citation>
    <scope>NUCLEOTIDE SEQUENCE [LARGE SCALE GENOMIC DNA]</scope>
</reference>
<feature type="transmembrane region" description="Helical" evidence="1">
    <location>
        <begin position="7"/>
        <end position="26"/>
    </location>
</feature>
<evidence type="ECO:0000256" key="1">
    <source>
        <dbReference type="SAM" id="Phobius"/>
    </source>
</evidence>
<dbReference type="InterPro" id="IPR036866">
    <property type="entry name" value="RibonucZ/Hydroxyglut_hydro"/>
</dbReference>
<name>A0A0G0M0F7_9BACT</name>
<dbReference type="SUPFAM" id="SSF56281">
    <property type="entry name" value="Metallo-hydrolase/oxidoreductase"/>
    <property type="match status" value="1"/>
</dbReference>
<proteinExistence type="predicted"/>